<keyword evidence="3" id="KW-0997">Cell inner membrane</keyword>
<evidence type="ECO:0000256" key="7">
    <source>
        <dbReference type="ARBA" id="ARBA00022989"/>
    </source>
</evidence>
<sequence length="342" mass="37038">MQLFNGIFFHGVGASSAALCYTPEKKVRGWSWQTYWLAQAAVCWLILPVVVAIITVPSLDDVLREAPRTAMMQSFLLGMAYGIGGTAFGMAIRYIGFSLAYAVSVGLSCVLGTLIPPIMDGSIRNVIAGSGGNWILAGIFLGAIGIACCGIAGWMKEKELSGSLRGYSFKKGLPLCILAGILSAFYGFAINAGKPISDLAATHGAGNFRVNAVYIFSNSGAFLTTLFYTAYLHRKHRTFGEYRRAAVTGALTTNYLMAALTGIFWYGQFFFYGLGHVNLGKYEFSSWAIHMILLVLFSAIVGVVLKEWKFTKRRTKQVLIGALLVLLLSVILLTYGNYKGGA</sequence>
<evidence type="ECO:0000256" key="9">
    <source>
        <dbReference type="SAM" id="Phobius"/>
    </source>
</evidence>
<keyword evidence="5 9" id="KW-0812">Transmembrane</keyword>
<keyword evidence="11" id="KW-1185">Reference proteome</keyword>
<keyword evidence="1" id="KW-0813">Transport</keyword>
<accession>A0ABS8PT16</accession>
<evidence type="ECO:0000256" key="1">
    <source>
        <dbReference type="ARBA" id="ARBA00022448"/>
    </source>
</evidence>
<feature type="transmembrane region" description="Helical" evidence="9">
    <location>
        <begin position="245"/>
        <end position="267"/>
    </location>
</feature>
<dbReference type="EMBL" id="JAJNEC010000005">
    <property type="protein sequence ID" value="MCD2423051.1"/>
    <property type="molecule type" value="Genomic_DNA"/>
</dbReference>
<feature type="transmembrane region" description="Helical" evidence="9">
    <location>
        <begin position="317"/>
        <end position="338"/>
    </location>
</feature>
<dbReference type="RefSeq" id="WP_231004321.1">
    <property type="nucleotide sequence ID" value="NZ_JAJNEC010000005.1"/>
</dbReference>
<keyword evidence="4" id="KW-0762">Sugar transport</keyword>
<keyword evidence="2" id="KW-1003">Cell membrane</keyword>
<name>A0ABS8PT16_9BACT</name>
<dbReference type="InterPro" id="IPR004673">
    <property type="entry name" value="L-rhamnose-proton_sym_RhaT"/>
</dbReference>
<keyword evidence="7 9" id="KW-1133">Transmembrane helix</keyword>
<evidence type="ECO:0000256" key="2">
    <source>
        <dbReference type="ARBA" id="ARBA00022475"/>
    </source>
</evidence>
<feature type="transmembrane region" description="Helical" evidence="9">
    <location>
        <begin position="212"/>
        <end position="233"/>
    </location>
</feature>
<feature type="transmembrane region" description="Helical" evidence="9">
    <location>
        <begin position="99"/>
        <end position="119"/>
    </location>
</feature>
<evidence type="ECO:0000313" key="11">
    <source>
        <dbReference type="Proteomes" id="UP001199816"/>
    </source>
</evidence>
<proteinExistence type="predicted"/>
<evidence type="ECO:0000313" key="10">
    <source>
        <dbReference type="EMBL" id="MCD2423051.1"/>
    </source>
</evidence>
<evidence type="ECO:0000256" key="6">
    <source>
        <dbReference type="ARBA" id="ARBA00022847"/>
    </source>
</evidence>
<organism evidence="10 11">
    <name type="scientific">Niabella pedocola</name>
    <dbReference type="NCBI Taxonomy" id="1752077"/>
    <lineage>
        <taxon>Bacteria</taxon>
        <taxon>Pseudomonadati</taxon>
        <taxon>Bacteroidota</taxon>
        <taxon>Chitinophagia</taxon>
        <taxon>Chitinophagales</taxon>
        <taxon>Chitinophagaceae</taxon>
        <taxon>Niabella</taxon>
    </lineage>
</organism>
<keyword evidence="6" id="KW-0769">Symport</keyword>
<feature type="transmembrane region" description="Helical" evidence="9">
    <location>
        <begin position="173"/>
        <end position="192"/>
    </location>
</feature>
<protein>
    <submittedName>
        <fullName evidence="10">Rhamnose:proton symporter</fullName>
    </submittedName>
</protein>
<reference evidence="10 11" key="1">
    <citation type="submission" date="2021-11" db="EMBL/GenBank/DDBJ databases">
        <title>Genomic of Niabella pedocola.</title>
        <authorList>
            <person name="Wu T."/>
        </authorList>
    </citation>
    <scope>NUCLEOTIDE SEQUENCE [LARGE SCALE GENOMIC DNA]</scope>
    <source>
        <strain evidence="10 11">JCM 31011</strain>
    </source>
</reference>
<feature type="transmembrane region" description="Helical" evidence="9">
    <location>
        <begin position="287"/>
        <end position="305"/>
    </location>
</feature>
<dbReference type="Proteomes" id="UP001199816">
    <property type="component" value="Unassembled WGS sequence"/>
</dbReference>
<comment type="caution">
    <text evidence="10">The sequence shown here is derived from an EMBL/GenBank/DDBJ whole genome shotgun (WGS) entry which is preliminary data.</text>
</comment>
<evidence type="ECO:0000256" key="5">
    <source>
        <dbReference type="ARBA" id="ARBA00022692"/>
    </source>
</evidence>
<gene>
    <name evidence="10" type="ORF">LQ567_09780</name>
</gene>
<evidence type="ECO:0000256" key="3">
    <source>
        <dbReference type="ARBA" id="ARBA00022519"/>
    </source>
</evidence>
<feature type="transmembrane region" description="Helical" evidence="9">
    <location>
        <begin position="131"/>
        <end position="152"/>
    </location>
</feature>
<evidence type="ECO:0000256" key="8">
    <source>
        <dbReference type="ARBA" id="ARBA00023136"/>
    </source>
</evidence>
<keyword evidence="8 9" id="KW-0472">Membrane</keyword>
<feature type="transmembrane region" description="Helical" evidence="9">
    <location>
        <begin position="35"/>
        <end position="59"/>
    </location>
</feature>
<feature type="transmembrane region" description="Helical" evidence="9">
    <location>
        <begin position="71"/>
        <end position="92"/>
    </location>
</feature>
<dbReference type="Pfam" id="PF06379">
    <property type="entry name" value="RhaT"/>
    <property type="match status" value="1"/>
</dbReference>
<evidence type="ECO:0000256" key="4">
    <source>
        <dbReference type="ARBA" id="ARBA00022597"/>
    </source>
</evidence>